<dbReference type="EMBL" id="CAUJNA010003013">
    <property type="protein sequence ID" value="CAJ1394990.1"/>
    <property type="molecule type" value="Genomic_DNA"/>
</dbReference>
<feature type="region of interest" description="Disordered" evidence="1">
    <location>
        <begin position="986"/>
        <end position="1020"/>
    </location>
</feature>
<feature type="chain" id="PRO_5041354526" evidence="2">
    <location>
        <begin position="20"/>
        <end position="1054"/>
    </location>
</feature>
<evidence type="ECO:0000313" key="4">
    <source>
        <dbReference type="Proteomes" id="UP001178507"/>
    </source>
</evidence>
<sequence length="1054" mass="115568">MARLLCLSFLAAAPPFLLLAPPFRPLQEQRDSHDATDARDVRGSADRAEAVALSRQPDAPTVSSFPTSASNLEPTEDNRSVPRCWLYNEKPCPNGEGVGGMFRRIEFIIALAEKYGCAYVCNPQDWETGGHATGNVGSLFGCRKDGVVGDAKRIASRKAIGRVRSATVRVEYDKSRSVRLKGGKPLLRSSAWYIRRSLADGVYKLQCPGVQTVTHETTWQWIQGQFDAVRLAEGRSAAFWGSATFRIAIQMRRGDRPEACPLYLYLNALRFVFGALPGVTSRNTKLLIIGEVDPASPEFACLRRFGGAVDFLAGRAILGKGSQGYESLRRDLDHIAGSNVLILGGGGSFPSLAALVQRTDAGQVILHSRTKDSALDGLPQAVVLDVHGRAECGAELKLKGLGDAEVLPTGEGQMSKHLELAIQDYSAWFQVANPCQNKVARDGFDGKSWKCALPNFTKPLPCMQDSPASPVQPQSTLESAAAASLYPLDKRYLACTRPCDRACLAMPGDLPGKCGRMGCCKPWGTYRNFTSIPHKHVALYQSRCAGNINHDFHQNFWPLYWWTAVYDDAAILVDRKQDRPASDCAGANYWTDQIFWRVAKLKNWTVYNFSRETHYCFTGQLHVMESVGPCCDYALRPMPLLRLGKRDLWSAVLQREPQVQDPGGGVVLYTRGRSSWRRIRDPQKLEPLFRGKVQILDDVPKTLVAQAQLFASAGLLLAPNGGWAPNAVFMGSDACLVELHQYKMDSWIVMFGLAKTLAEVLLVVGDYRDPKAQKIVRRGRVGGDDDFLVTGARSASSAGYPERSSSVAKAWPAVPKKVQLQQPRRSRAQAGGEEFDRPKRTSASVGLKEGPASPSRALRARQGAPIANLMVGIVGKETIKQEDAEVPNSLGQRPTEDATKVDKIIEQVVVRHAVQDDHREEEARLTVKGNATMKAVKEALVAHVGKPELLHSCRLVQPVGDNGAFSSFKDSEKLNSRRALLVLGMPSLRPPSESSERKVDAWPAQPTPVPAPTPVLKSARPAAPKLTTFQALSLQRDLLQGFSDADFQAKRQES</sequence>
<feature type="compositionally biased region" description="Basic and acidic residues" evidence="1">
    <location>
        <begin position="28"/>
        <end position="49"/>
    </location>
</feature>
<evidence type="ECO:0000256" key="2">
    <source>
        <dbReference type="SAM" id="SignalP"/>
    </source>
</evidence>
<keyword evidence="4" id="KW-1185">Reference proteome</keyword>
<accession>A0AA36IW25</accession>
<evidence type="ECO:0000256" key="1">
    <source>
        <dbReference type="SAM" id="MobiDB-lite"/>
    </source>
</evidence>
<gene>
    <name evidence="3" type="ORF">EVOR1521_LOCUS19532</name>
</gene>
<organism evidence="3 4">
    <name type="scientific">Effrenium voratum</name>
    <dbReference type="NCBI Taxonomy" id="2562239"/>
    <lineage>
        <taxon>Eukaryota</taxon>
        <taxon>Sar</taxon>
        <taxon>Alveolata</taxon>
        <taxon>Dinophyceae</taxon>
        <taxon>Suessiales</taxon>
        <taxon>Symbiodiniaceae</taxon>
        <taxon>Effrenium</taxon>
    </lineage>
</organism>
<reference evidence="3" key="1">
    <citation type="submission" date="2023-08" db="EMBL/GenBank/DDBJ databases">
        <authorList>
            <person name="Chen Y."/>
            <person name="Shah S."/>
            <person name="Dougan E. K."/>
            <person name="Thang M."/>
            <person name="Chan C."/>
        </authorList>
    </citation>
    <scope>NUCLEOTIDE SEQUENCE</scope>
</reference>
<feature type="compositionally biased region" description="Polar residues" evidence="1">
    <location>
        <begin position="61"/>
        <end position="73"/>
    </location>
</feature>
<comment type="caution">
    <text evidence="3">The sequence shown here is derived from an EMBL/GenBank/DDBJ whole genome shotgun (WGS) entry which is preliminary data.</text>
</comment>
<keyword evidence="2" id="KW-0732">Signal</keyword>
<feature type="region of interest" description="Disordered" evidence="1">
    <location>
        <begin position="28"/>
        <end position="76"/>
    </location>
</feature>
<dbReference type="Proteomes" id="UP001178507">
    <property type="component" value="Unassembled WGS sequence"/>
</dbReference>
<feature type="region of interest" description="Disordered" evidence="1">
    <location>
        <begin position="818"/>
        <end position="857"/>
    </location>
</feature>
<dbReference type="AlphaFoldDB" id="A0AA36IW25"/>
<protein>
    <submittedName>
        <fullName evidence="3">Uncharacterized protein</fullName>
    </submittedName>
</protein>
<evidence type="ECO:0000313" key="3">
    <source>
        <dbReference type="EMBL" id="CAJ1394990.1"/>
    </source>
</evidence>
<name>A0AA36IW25_9DINO</name>
<feature type="signal peptide" evidence="2">
    <location>
        <begin position="1"/>
        <end position="19"/>
    </location>
</feature>
<proteinExistence type="predicted"/>